<name>A0AAN8Z7N5_9MAGN</name>
<reference evidence="3 4" key="1">
    <citation type="submission" date="2023-12" db="EMBL/GenBank/DDBJ databases">
        <title>A high-quality genome assembly for Dillenia turbinata (Dilleniales).</title>
        <authorList>
            <person name="Chanderbali A."/>
        </authorList>
    </citation>
    <scope>NUCLEOTIDE SEQUENCE [LARGE SCALE GENOMIC DNA]</scope>
    <source>
        <strain evidence="3">LSX21</strain>
        <tissue evidence="3">Leaf</tissue>
    </source>
</reference>
<comment type="caution">
    <text evidence="3">The sequence shown here is derived from an EMBL/GenBank/DDBJ whole genome shotgun (WGS) entry which is preliminary data.</text>
</comment>
<sequence>MTLFEPILSNLGFHQLSAAVPSLSDSAFMAWNGPITLFAPSDISITRCFACSVPLILREHIVPGLFSFDYVKKLSFGTKIETMSPGHCVTVTNDKNNSSKIFINGVEITHPNMFNNGIFVIHGLHGIISPLSAFSCNVERLNWNSLAFPFHSDFHSSSPQQQQKQQEDQFVFPSVMMKLMLRDAMLRLRNSGFSVLSLAMKIKFPELSNLQNMTVFTLDDASIFSGSHAYVSSVRFHIVPNRLLTMAELEKLPVGTVLPTLERGQNLVVTTAGGIMTMRINYVRIKSGDVMKNPRMAVHSLYLPFPRIHTAVRTTASGDGPIPIGGGGDSVSSAVVGGSSSCGTRLQGDGCNGGASVSVSSVGPTFTPPSMASFRPLLTDVEDQHGL</sequence>
<dbReference type="SUPFAM" id="SSF82153">
    <property type="entry name" value="FAS1 domain"/>
    <property type="match status" value="2"/>
</dbReference>
<dbReference type="AlphaFoldDB" id="A0AAN8Z7N5"/>
<dbReference type="InterPro" id="IPR000782">
    <property type="entry name" value="FAS1_domain"/>
</dbReference>
<dbReference type="EMBL" id="JBAMMX010000016">
    <property type="protein sequence ID" value="KAK6925455.1"/>
    <property type="molecule type" value="Genomic_DNA"/>
</dbReference>
<evidence type="ECO:0000259" key="2">
    <source>
        <dbReference type="PROSITE" id="PS50213"/>
    </source>
</evidence>
<keyword evidence="4" id="KW-1185">Reference proteome</keyword>
<dbReference type="Proteomes" id="UP001370490">
    <property type="component" value="Unassembled WGS sequence"/>
</dbReference>
<dbReference type="PANTHER" id="PTHR33985">
    <property type="entry name" value="OS02G0491300 PROTEIN-RELATED"/>
    <property type="match status" value="1"/>
</dbReference>
<dbReference type="PROSITE" id="PS50213">
    <property type="entry name" value="FAS1"/>
    <property type="match status" value="1"/>
</dbReference>
<dbReference type="InterPro" id="IPR036378">
    <property type="entry name" value="FAS1_dom_sf"/>
</dbReference>
<evidence type="ECO:0000313" key="4">
    <source>
        <dbReference type="Proteomes" id="UP001370490"/>
    </source>
</evidence>
<organism evidence="3 4">
    <name type="scientific">Dillenia turbinata</name>
    <dbReference type="NCBI Taxonomy" id="194707"/>
    <lineage>
        <taxon>Eukaryota</taxon>
        <taxon>Viridiplantae</taxon>
        <taxon>Streptophyta</taxon>
        <taxon>Embryophyta</taxon>
        <taxon>Tracheophyta</taxon>
        <taxon>Spermatophyta</taxon>
        <taxon>Magnoliopsida</taxon>
        <taxon>eudicotyledons</taxon>
        <taxon>Gunneridae</taxon>
        <taxon>Pentapetalae</taxon>
        <taxon>Dilleniales</taxon>
        <taxon>Dilleniaceae</taxon>
        <taxon>Dillenia</taxon>
    </lineage>
</organism>
<dbReference type="InterPro" id="IPR052806">
    <property type="entry name" value="Fasciclin-like_AGP"/>
</dbReference>
<proteinExistence type="inferred from homology"/>
<evidence type="ECO:0000313" key="3">
    <source>
        <dbReference type="EMBL" id="KAK6925455.1"/>
    </source>
</evidence>
<evidence type="ECO:0000256" key="1">
    <source>
        <dbReference type="ARBA" id="ARBA00007843"/>
    </source>
</evidence>
<dbReference type="SMART" id="SM00554">
    <property type="entry name" value="FAS1"/>
    <property type="match status" value="1"/>
</dbReference>
<gene>
    <name evidence="3" type="ORF">RJ641_009781</name>
</gene>
<dbReference type="PANTHER" id="PTHR33985:SF2">
    <property type="entry name" value="EXPRESSED PROTEIN"/>
    <property type="match status" value="1"/>
</dbReference>
<comment type="similarity">
    <text evidence="1">Belongs to the fasciclin-like AGP family.</text>
</comment>
<feature type="domain" description="FAS1" evidence="2">
    <location>
        <begin position="1"/>
        <end position="128"/>
    </location>
</feature>
<dbReference type="Gene3D" id="2.30.180.10">
    <property type="entry name" value="FAS1 domain"/>
    <property type="match status" value="1"/>
</dbReference>
<protein>
    <submittedName>
        <fullName evidence="3">FAS1 domain</fullName>
    </submittedName>
</protein>
<accession>A0AAN8Z7N5</accession>